<evidence type="ECO:0000313" key="4">
    <source>
        <dbReference type="Proteomes" id="UP001139384"/>
    </source>
</evidence>
<proteinExistence type="predicted"/>
<dbReference type="EMBL" id="JAKEIP010000005">
    <property type="protein sequence ID" value="MCF1592501.1"/>
    <property type="molecule type" value="Genomic_DNA"/>
</dbReference>
<sequence length="105" mass="10871">MTTTGFDTSAAPTMPAVPMEKRHDDVDEAPPLSKGAGIFVILVALTGAVLTTIDVFVNGFWLALAHLGWFTGVFLVISLVMGTVLGFVLGGRQASRGEAPAVASP</sequence>
<organism evidence="3 4">
    <name type="scientific">Streptomyces muensis</name>
    <dbReference type="NCBI Taxonomy" id="1077944"/>
    <lineage>
        <taxon>Bacteria</taxon>
        <taxon>Bacillati</taxon>
        <taxon>Actinomycetota</taxon>
        <taxon>Actinomycetes</taxon>
        <taxon>Kitasatosporales</taxon>
        <taxon>Streptomycetaceae</taxon>
        <taxon>Streptomyces</taxon>
    </lineage>
</organism>
<evidence type="ECO:0000256" key="1">
    <source>
        <dbReference type="SAM" id="MobiDB-lite"/>
    </source>
</evidence>
<comment type="caution">
    <text evidence="3">The sequence shown here is derived from an EMBL/GenBank/DDBJ whole genome shotgun (WGS) entry which is preliminary data.</text>
</comment>
<feature type="compositionally biased region" description="Polar residues" evidence="1">
    <location>
        <begin position="1"/>
        <end position="11"/>
    </location>
</feature>
<accession>A0A9X1PT24</accession>
<evidence type="ECO:0000313" key="3">
    <source>
        <dbReference type="EMBL" id="MCF1592501.1"/>
    </source>
</evidence>
<feature type="transmembrane region" description="Helical" evidence="2">
    <location>
        <begin position="38"/>
        <end position="61"/>
    </location>
</feature>
<feature type="region of interest" description="Disordered" evidence="1">
    <location>
        <begin position="1"/>
        <end position="28"/>
    </location>
</feature>
<keyword evidence="4" id="KW-1185">Reference proteome</keyword>
<keyword evidence="2" id="KW-0812">Transmembrane</keyword>
<feature type="transmembrane region" description="Helical" evidence="2">
    <location>
        <begin position="67"/>
        <end position="89"/>
    </location>
</feature>
<gene>
    <name evidence="3" type="ORF">L0P92_02805</name>
</gene>
<dbReference type="Proteomes" id="UP001139384">
    <property type="component" value="Unassembled WGS sequence"/>
</dbReference>
<name>A0A9X1PT24_STRM4</name>
<keyword evidence="2" id="KW-1133">Transmembrane helix</keyword>
<keyword evidence="2" id="KW-0472">Membrane</keyword>
<dbReference type="RefSeq" id="WP_234760804.1">
    <property type="nucleotide sequence ID" value="NZ_JAKEIP010000005.1"/>
</dbReference>
<evidence type="ECO:0000256" key="2">
    <source>
        <dbReference type="SAM" id="Phobius"/>
    </source>
</evidence>
<protein>
    <submittedName>
        <fullName evidence="3">Uncharacterized protein</fullName>
    </submittedName>
</protein>
<reference evidence="3" key="1">
    <citation type="submission" date="2022-01" db="EMBL/GenBank/DDBJ databases">
        <title>Draft Genome Sequences of Seven Type Strains of the Genus Streptomyces.</title>
        <authorList>
            <person name="Aziz S."/>
            <person name="Coretto E."/>
            <person name="Chronakova A."/>
            <person name="Sproer C."/>
            <person name="Huber K."/>
            <person name="Nouioui I."/>
            <person name="Gross H."/>
        </authorList>
    </citation>
    <scope>NUCLEOTIDE SEQUENCE</scope>
    <source>
        <strain evidence="3">DSM 103493</strain>
    </source>
</reference>
<dbReference type="AlphaFoldDB" id="A0A9X1PT24"/>